<evidence type="ECO:0000256" key="1">
    <source>
        <dbReference type="SAM" id="SignalP"/>
    </source>
</evidence>
<feature type="signal peptide" evidence="1">
    <location>
        <begin position="1"/>
        <end position="20"/>
    </location>
</feature>
<protein>
    <recommendedName>
        <fullName evidence="4">Cu/Ag efflux protein CusF</fullName>
    </recommendedName>
</protein>
<dbReference type="InterPro" id="IPR042230">
    <property type="entry name" value="CusF_sf"/>
</dbReference>
<gene>
    <name evidence="2" type="ORF">BYZ73_07380</name>
</gene>
<comment type="caution">
    <text evidence="2">The sequence shown here is derived from an EMBL/GenBank/DDBJ whole genome shotgun (WGS) entry which is preliminary data.</text>
</comment>
<keyword evidence="3" id="KW-1185">Reference proteome</keyword>
<proteinExistence type="predicted"/>
<dbReference type="Proteomes" id="UP000248659">
    <property type="component" value="Unassembled WGS sequence"/>
</dbReference>
<dbReference type="EMBL" id="MUAV01000007">
    <property type="protein sequence ID" value="RAP41774.1"/>
    <property type="molecule type" value="Genomic_DNA"/>
</dbReference>
<accession>A0ABX9DJ91</accession>
<feature type="chain" id="PRO_5046366667" description="Cu/Ag efflux protein CusF" evidence="1">
    <location>
        <begin position="21"/>
        <end position="111"/>
    </location>
</feature>
<reference evidence="2 3" key="1">
    <citation type="submission" date="2017-01" db="EMBL/GenBank/DDBJ databases">
        <title>Genome sequence of Rhodovulum viride JA756.</title>
        <authorList>
            <person name="Lakshmi K.V."/>
            <person name="Tushar L.D."/>
            <person name="Sasikala C."/>
            <person name="Venkataramana C."/>
        </authorList>
    </citation>
    <scope>NUCLEOTIDE SEQUENCE [LARGE SCALE GENOMIC DNA]</scope>
    <source>
        <strain evidence="2 3">JA756</strain>
    </source>
</reference>
<name>A0ABX9DJ91_9RHOB</name>
<dbReference type="Gene3D" id="2.40.50.320">
    <property type="entry name" value="Copper binding periplasmic protein CusF"/>
    <property type="match status" value="1"/>
</dbReference>
<dbReference type="RefSeq" id="WP_112315468.1">
    <property type="nucleotide sequence ID" value="NZ_MUAV01000007.1"/>
</dbReference>
<sequence length="111" mass="11457">MRKVLVSTLLSLSLVLAALAQMDHSHMDQSPTQAAEQMVHAEATLNAIGDGSINVSHGPIAEIGWSTLTMDVRLMDGVSLPDGIEPGDGIIMMPGRDSDGMSAISGVTASG</sequence>
<evidence type="ECO:0000313" key="2">
    <source>
        <dbReference type="EMBL" id="RAP41774.1"/>
    </source>
</evidence>
<evidence type="ECO:0008006" key="4">
    <source>
        <dbReference type="Google" id="ProtNLM"/>
    </source>
</evidence>
<dbReference type="InterPro" id="IPR021647">
    <property type="entry name" value="CusF_Ec"/>
</dbReference>
<evidence type="ECO:0000313" key="3">
    <source>
        <dbReference type="Proteomes" id="UP000248659"/>
    </source>
</evidence>
<dbReference type="Pfam" id="PF11604">
    <property type="entry name" value="CusF_Ec"/>
    <property type="match status" value="1"/>
</dbReference>
<organism evidence="2 3">
    <name type="scientific">Rhodovulum viride</name>
    <dbReference type="NCBI Taxonomy" id="1231134"/>
    <lineage>
        <taxon>Bacteria</taxon>
        <taxon>Pseudomonadati</taxon>
        <taxon>Pseudomonadota</taxon>
        <taxon>Alphaproteobacteria</taxon>
        <taxon>Rhodobacterales</taxon>
        <taxon>Paracoccaceae</taxon>
        <taxon>Rhodovulum</taxon>
    </lineage>
</organism>
<keyword evidence="1" id="KW-0732">Signal</keyword>